<protein>
    <submittedName>
        <fullName evidence="2">Secreted nucleic acid binding protein</fullName>
    </submittedName>
</protein>
<organism evidence="2 3">
    <name type="scientific">Methylocaldum marinum</name>
    <dbReference type="NCBI Taxonomy" id="1432792"/>
    <lineage>
        <taxon>Bacteria</taxon>
        <taxon>Pseudomonadati</taxon>
        <taxon>Pseudomonadota</taxon>
        <taxon>Gammaproteobacteria</taxon>
        <taxon>Methylococcales</taxon>
        <taxon>Methylococcaceae</taxon>
        <taxon>Methylocaldum</taxon>
    </lineage>
</organism>
<dbReference type="RefSeq" id="WP_145986643.1">
    <property type="nucleotide sequence ID" value="NZ_AP017928.1"/>
</dbReference>
<feature type="transmembrane region" description="Helical" evidence="1">
    <location>
        <begin position="6"/>
        <end position="24"/>
    </location>
</feature>
<dbReference type="KEGG" id="mmai:sS8_4486"/>
<keyword evidence="1" id="KW-1133">Transmembrane helix</keyword>
<dbReference type="EMBL" id="AP017928">
    <property type="protein sequence ID" value="BBA36416.1"/>
    <property type="molecule type" value="Genomic_DNA"/>
</dbReference>
<name>A0A250KY15_9GAMM</name>
<reference evidence="2 3" key="1">
    <citation type="submission" date="2016-12" db="EMBL/GenBank/DDBJ databases">
        <title>Genome sequencing of Methylocaldum marinum.</title>
        <authorList>
            <person name="Takeuchi M."/>
            <person name="Kamagata Y."/>
            <person name="Hiraoka S."/>
            <person name="Oshima K."/>
            <person name="Hattori M."/>
            <person name="Iwasaki W."/>
        </authorList>
    </citation>
    <scope>NUCLEOTIDE SEQUENCE [LARGE SCALE GENOMIC DNA]</scope>
    <source>
        <strain evidence="2 3">S8</strain>
    </source>
</reference>
<evidence type="ECO:0000256" key="1">
    <source>
        <dbReference type="SAM" id="Phobius"/>
    </source>
</evidence>
<dbReference type="Gene3D" id="3.30.1390.10">
    <property type="match status" value="1"/>
</dbReference>
<keyword evidence="3" id="KW-1185">Reference proteome</keyword>
<gene>
    <name evidence="2" type="ORF">sS8_4486</name>
</gene>
<dbReference type="InterPro" id="IPR014719">
    <property type="entry name" value="Ribosomal_bL12_C/ClpS-like"/>
</dbReference>
<keyword evidence="1" id="KW-0812">Transmembrane</keyword>
<dbReference type="Proteomes" id="UP000266313">
    <property type="component" value="Chromosome"/>
</dbReference>
<keyword evidence="1" id="KW-0472">Membrane</keyword>
<dbReference type="AlphaFoldDB" id="A0A250KY15"/>
<accession>A0A250KY15</accession>
<evidence type="ECO:0000313" key="3">
    <source>
        <dbReference type="Proteomes" id="UP000266313"/>
    </source>
</evidence>
<proteinExistence type="predicted"/>
<evidence type="ECO:0000313" key="2">
    <source>
        <dbReference type="EMBL" id="BBA36416.1"/>
    </source>
</evidence>
<sequence>MSFAELIICVALASALVTVATLILNRRKIPNIKTDEDVLELLSAGKRIKAIKAYRQLHKSSLKVAKAFIDSHLQTEK</sequence>